<evidence type="ECO:0000313" key="8">
    <source>
        <dbReference type="Proteomes" id="UP001165135"/>
    </source>
</evidence>
<dbReference type="PANTHER" id="PTHR11717">
    <property type="entry name" value="LOW MOLECULAR WEIGHT PROTEIN TYROSINE PHOSPHATASE"/>
    <property type="match status" value="1"/>
</dbReference>
<accession>A0A9W6VN99</accession>
<comment type="similarity">
    <text evidence="1">Belongs to the low molecular weight phosphotyrosine protein phosphatase family.</text>
</comment>
<dbReference type="InterPro" id="IPR050438">
    <property type="entry name" value="LMW_PTPase"/>
</dbReference>
<protein>
    <recommendedName>
        <fullName evidence="2">protein-tyrosine-phosphatase</fullName>
        <ecNumber evidence="2">3.1.3.48</ecNumber>
    </recommendedName>
</protein>
<dbReference type="SUPFAM" id="SSF52788">
    <property type="entry name" value="Phosphotyrosine protein phosphatases I"/>
    <property type="match status" value="1"/>
</dbReference>
<proteinExistence type="inferred from homology"/>
<keyword evidence="3" id="KW-0378">Hydrolase</keyword>
<dbReference type="InterPro" id="IPR023485">
    <property type="entry name" value="Ptyr_pPase"/>
</dbReference>
<feature type="active site" description="Nucleophile" evidence="5">
    <location>
        <position position="14"/>
    </location>
</feature>
<keyword evidence="4" id="KW-0904">Protein phosphatase</keyword>
<name>A0A9W6VN99_9ACTN</name>
<evidence type="ECO:0000256" key="5">
    <source>
        <dbReference type="PIRSR" id="PIRSR617867-1"/>
    </source>
</evidence>
<evidence type="ECO:0000256" key="2">
    <source>
        <dbReference type="ARBA" id="ARBA00013064"/>
    </source>
</evidence>
<dbReference type="Gene3D" id="3.40.50.2300">
    <property type="match status" value="1"/>
</dbReference>
<evidence type="ECO:0000259" key="6">
    <source>
        <dbReference type="SMART" id="SM00226"/>
    </source>
</evidence>
<dbReference type="InterPro" id="IPR036196">
    <property type="entry name" value="Ptyr_pPase_sf"/>
</dbReference>
<evidence type="ECO:0000256" key="4">
    <source>
        <dbReference type="ARBA" id="ARBA00022912"/>
    </source>
</evidence>
<reference evidence="7" key="1">
    <citation type="submission" date="2023-03" db="EMBL/GenBank/DDBJ databases">
        <title>Actinoallomurus iriomotensis NBRC 103681.</title>
        <authorList>
            <person name="Ichikawa N."/>
            <person name="Sato H."/>
            <person name="Tonouchi N."/>
        </authorList>
    </citation>
    <scope>NUCLEOTIDE SEQUENCE</scope>
    <source>
        <strain evidence="7">NBRC 103681</strain>
    </source>
</reference>
<dbReference type="PRINTS" id="PR00719">
    <property type="entry name" value="LMWPTPASE"/>
</dbReference>
<dbReference type="EMBL" id="BSTJ01000001">
    <property type="protein sequence ID" value="GLY73252.1"/>
    <property type="molecule type" value="Genomic_DNA"/>
</dbReference>
<gene>
    <name evidence="7" type="ORF">Airi01_015190</name>
</gene>
<evidence type="ECO:0000256" key="1">
    <source>
        <dbReference type="ARBA" id="ARBA00011063"/>
    </source>
</evidence>
<comment type="caution">
    <text evidence="7">The sequence shown here is derived from an EMBL/GenBank/DDBJ whole genome shotgun (WGS) entry which is preliminary data.</text>
</comment>
<dbReference type="EC" id="3.1.3.48" evidence="2"/>
<dbReference type="SMART" id="SM00226">
    <property type="entry name" value="LMWPc"/>
    <property type="match status" value="1"/>
</dbReference>
<dbReference type="Pfam" id="PF01451">
    <property type="entry name" value="LMWPc"/>
    <property type="match status" value="1"/>
</dbReference>
<dbReference type="Proteomes" id="UP001165135">
    <property type="component" value="Unassembled WGS sequence"/>
</dbReference>
<dbReference type="PANTHER" id="PTHR11717:SF7">
    <property type="entry name" value="LOW MOLECULAR WEIGHT PHOSPHOTYROSINE PROTEIN PHOSPHATASE"/>
    <property type="match status" value="1"/>
</dbReference>
<feature type="domain" description="Phosphotyrosine protein phosphatase I" evidence="6">
    <location>
        <begin position="8"/>
        <end position="188"/>
    </location>
</feature>
<evidence type="ECO:0000256" key="3">
    <source>
        <dbReference type="ARBA" id="ARBA00022801"/>
    </source>
</evidence>
<dbReference type="InterPro" id="IPR017867">
    <property type="entry name" value="Tyr_phospatase_low_mol_wt"/>
</dbReference>
<sequence>MPGMVEEFRIVVVCTANICRSPMAEAMIRRALREGGPGAAGVVVESAGVYGHEGSPIAPGSASALRALGIEDDGHRGRLLTPAIVGAADLVLTMEERHREAILAGSPEARDRTFTLREFARLVGGQAPPAEGGAAGRARALVAAAGPRRTRLPWAGVDDVPDPYGGPSEGYHACAALILGEVGTLLRPLLGI</sequence>
<organism evidence="7 8">
    <name type="scientific">Actinoallomurus iriomotensis</name>
    <dbReference type="NCBI Taxonomy" id="478107"/>
    <lineage>
        <taxon>Bacteria</taxon>
        <taxon>Bacillati</taxon>
        <taxon>Actinomycetota</taxon>
        <taxon>Actinomycetes</taxon>
        <taxon>Streptosporangiales</taxon>
        <taxon>Thermomonosporaceae</taxon>
        <taxon>Actinoallomurus</taxon>
    </lineage>
</organism>
<dbReference type="AlphaFoldDB" id="A0A9W6VN99"/>
<dbReference type="GO" id="GO:0004725">
    <property type="term" value="F:protein tyrosine phosphatase activity"/>
    <property type="evidence" value="ECO:0007669"/>
    <property type="project" value="UniProtKB-EC"/>
</dbReference>
<evidence type="ECO:0000313" key="7">
    <source>
        <dbReference type="EMBL" id="GLY73252.1"/>
    </source>
</evidence>
<feature type="active site" evidence="5">
    <location>
        <position position="20"/>
    </location>
</feature>